<evidence type="ECO:0000313" key="13">
    <source>
        <dbReference type="EMBL" id="PRD55144.1"/>
    </source>
</evidence>
<feature type="domain" description="Histidine kinase" evidence="12">
    <location>
        <begin position="248"/>
        <end position="448"/>
    </location>
</feature>
<evidence type="ECO:0000256" key="5">
    <source>
        <dbReference type="ARBA" id="ARBA00022679"/>
    </source>
</evidence>
<dbReference type="SUPFAM" id="SSF47384">
    <property type="entry name" value="Homodimeric domain of signal transducing histidine kinase"/>
    <property type="match status" value="1"/>
</dbReference>
<dbReference type="PROSITE" id="PS50109">
    <property type="entry name" value="HIS_KIN"/>
    <property type="match status" value="1"/>
</dbReference>
<evidence type="ECO:0000256" key="8">
    <source>
        <dbReference type="ARBA" id="ARBA00022989"/>
    </source>
</evidence>
<gene>
    <name evidence="13" type="ORF">C5750_08140</name>
</gene>
<dbReference type="GO" id="GO:0000155">
    <property type="term" value="F:phosphorelay sensor kinase activity"/>
    <property type="evidence" value="ECO:0007669"/>
    <property type="project" value="InterPro"/>
</dbReference>
<comment type="subcellular location">
    <subcellularLocation>
        <location evidence="2">Membrane</location>
        <topology evidence="2">Multi-pass membrane protein</topology>
    </subcellularLocation>
</comment>
<dbReference type="SUPFAM" id="SSF55874">
    <property type="entry name" value="ATPase domain of HSP90 chaperone/DNA topoisomerase II/histidine kinase"/>
    <property type="match status" value="1"/>
</dbReference>
<keyword evidence="8 11" id="KW-1133">Transmembrane helix</keyword>
<dbReference type="InterPro" id="IPR036890">
    <property type="entry name" value="HATPase_C_sf"/>
</dbReference>
<dbReference type="SMART" id="SM00388">
    <property type="entry name" value="HisKA"/>
    <property type="match status" value="1"/>
</dbReference>
<accession>A0A2S9JPM6</accession>
<dbReference type="Proteomes" id="UP000238563">
    <property type="component" value="Unassembled WGS sequence"/>
</dbReference>
<evidence type="ECO:0000313" key="14">
    <source>
        <dbReference type="Proteomes" id="UP000238563"/>
    </source>
</evidence>
<dbReference type="SMART" id="SM00387">
    <property type="entry name" value="HATPase_c"/>
    <property type="match status" value="1"/>
</dbReference>
<dbReference type="PANTHER" id="PTHR45436:SF15">
    <property type="entry name" value="SENSOR HISTIDINE KINASE CUSS"/>
    <property type="match status" value="1"/>
</dbReference>
<dbReference type="InterPro" id="IPR004358">
    <property type="entry name" value="Sig_transdc_His_kin-like_C"/>
</dbReference>
<dbReference type="InterPro" id="IPR003594">
    <property type="entry name" value="HATPase_dom"/>
</dbReference>
<dbReference type="OrthoDB" id="9809329at2"/>
<dbReference type="InterPro" id="IPR005467">
    <property type="entry name" value="His_kinase_dom"/>
</dbReference>
<dbReference type="GO" id="GO:0005886">
    <property type="term" value="C:plasma membrane"/>
    <property type="evidence" value="ECO:0007669"/>
    <property type="project" value="TreeGrafter"/>
</dbReference>
<dbReference type="RefSeq" id="WP_105733372.1">
    <property type="nucleotide sequence ID" value="NZ_PVBT01000002.1"/>
</dbReference>
<comment type="catalytic activity">
    <reaction evidence="1">
        <text>ATP + protein L-histidine = ADP + protein N-phospho-L-histidine.</text>
        <dbReference type="EC" id="2.7.13.3"/>
    </reaction>
</comment>
<dbReference type="PANTHER" id="PTHR45436">
    <property type="entry name" value="SENSOR HISTIDINE KINASE YKOH"/>
    <property type="match status" value="1"/>
</dbReference>
<feature type="transmembrane region" description="Helical" evidence="11">
    <location>
        <begin position="156"/>
        <end position="182"/>
    </location>
</feature>
<dbReference type="AlphaFoldDB" id="A0A2S9JPM6"/>
<dbReference type="CDD" id="cd00082">
    <property type="entry name" value="HisKA"/>
    <property type="match status" value="1"/>
</dbReference>
<comment type="caution">
    <text evidence="13">The sequence shown here is derived from an EMBL/GenBank/DDBJ whole genome shotgun (WGS) entry which is preliminary data.</text>
</comment>
<dbReference type="InterPro" id="IPR003661">
    <property type="entry name" value="HisK_dim/P_dom"/>
</dbReference>
<evidence type="ECO:0000259" key="12">
    <source>
        <dbReference type="PROSITE" id="PS50109"/>
    </source>
</evidence>
<dbReference type="CDD" id="cd00075">
    <property type="entry name" value="HATPase"/>
    <property type="match status" value="1"/>
</dbReference>
<name>A0A2S9JPM6_9HYPH</name>
<evidence type="ECO:0000256" key="6">
    <source>
        <dbReference type="ARBA" id="ARBA00022692"/>
    </source>
</evidence>
<reference evidence="13 14" key="1">
    <citation type="submission" date="2018-02" db="EMBL/GenBank/DDBJ databases">
        <title>The draft genome of Phyllobacterium myrsinacearum DSM5892.</title>
        <authorList>
            <person name="Li L."/>
            <person name="Liu L."/>
            <person name="Zhang X."/>
            <person name="Wang T."/>
        </authorList>
    </citation>
    <scope>NUCLEOTIDE SEQUENCE [LARGE SCALE GENOMIC DNA]</scope>
    <source>
        <strain evidence="13 14">DSM 5892</strain>
    </source>
</reference>
<dbReference type="PRINTS" id="PR00344">
    <property type="entry name" value="BCTRLSENSOR"/>
</dbReference>
<evidence type="ECO:0000256" key="4">
    <source>
        <dbReference type="ARBA" id="ARBA00022553"/>
    </source>
</evidence>
<dbReference type="EMBL" id="PVBT01000002">
    <property type="protein sequence ID" value="PRD55144.1"/>
    <property type="molecule type" value="Genomic_DNA"/>
</dbReference>
<feature type="transmembrane region" description="Helical" evidence="11">
    <location>
        <begin position="12"/>
        <end position="37"/>
    </location>
</feature>
<dbReference type="Gene3D" id="1.10.287.130">
    <property type="match status" value="1"/>
</dbReference>
<dbReference type="Pfam" id="PF02518">
    <property type="entry name" value="HATPase_c"/>
    <property type="match status" value="1"/>
</dbReference>
<keyword evidence="10 11" id="KW-0472">Membrane</keyword>
<dbReference type="Gene3D" id="3.30.565.10">
    <property type="entry name" value="Histidine kinase-like ATPase, C-terminal domain"/>
    <property type="match status" value="1"/>
</dbReference>
<keyword evidence="7 13" id="KW-0418">Kinase</keyword>
<evidence type="ECO:0000256" key="1">
    <source>
        <dbReference type="ARBA" id="ARBA00000085"/>
    </source>
</evidence>
<evidence type="ECO:0000256" key="9">
    <source>
        <dbReference type="ARBA" id="ARBA00023012"/>
    </source>
</evidence>
<keyword evidence="9" id="KW-0902">Two-component regulatory system</keyword>
<dbReference type="InterPro" id="IPR050428">
    <property type="entry name" value="TCS_sensor_his_kinase"/>
</dbReference>
<evidence type="ECO:0000256" key="10">
    <source>
        <dbReference type="ARBA" id="ARBA00023136"/>
    </source>
</evidence>
<protein>
    <recommendedName>
        <fullName evidence="3">histidine kinase</fullName>
        <ecNumber evidence="3">2.7.13.3</ecNumber>
    </recommendedName>
</protein>
<dbReference type="InterPro" id="IPR036097">
    <property type="entry name" value="HisK_dim/P_sf"/>
</dbReference>
<keyword evidence="6 11" id="KW-0812">Transmembrane</keyword>
<proteinExistence type="predicted"/>
<keyword evidence="5" id="KW-0808">Transferase</keyword>
<sequence>MRFFRKRSLKRRLIWQLLFLQSAILIAVVVALIMLLVRADLGGKFMDTDGVDVIGAAIERHPDGKLVVTDTADVLALKQTSPNIWFIARNKAGEVITGGAVPETYRPFAAVLDRLSYGEMRDTVEPYNLAVVVRTVSTDIGDFTILAGNGSMVSTLFVIVLLSHLFMVPILLLLTLVALIAIPIIVSRALSGIATVAARAEQIDIDRRGTRLPEDKIPVEVQPMVKAINGALGRLDDGYQRHQRFLIDAAHELRTPIAILQTRLETMPSGALRTRLLLDANRVAGLAEQMLDLQRINQPGETFHDVNLVELCQRVAADLAPIAITAGYELSLETTERRVIVRGDSGALGRAVTNLVQNAIEHGEHRGAIIIRVEQDGTLEVADEGPGIPSAERALIFEPFYRLHPRERGAGLGLNLVREIVTRHQGHVAVVEEETAGACFRITLPLAPKG</sequence>
<evidence type="ECO:0000256" key="7">
    <source>
        <dbReference type="ARBA" id="ARBA00022777"/>
    </source>
</evidence>
<dbReference type="EC" id="2.7.13.3" evidence="3"/>
<keyword evidence="4" id="KW-0597">Phosphoprotein</keyword>
<evidence type="ECO:0000256" key="2">
    <source>
        <dbReference type="ARBA" id="ARBA00004141"/>
    </source>
</evidence>
<evidence type="ECO:0000256" key="3">
    <source>
        <dbReference type="ARBA" id="ARBA00012438"/>
    </source>
</evidence>
<keyword evidence="14" id="KW-1185">Reference proteome</keyword>
<evidence type="ECO:0000256" key="11">
    <source>
        <dbReference type="SAM" id="Phobius"/>
    </source>
</evidence>
<organism evidence="13 14">
    <name type="scientific">Phyllobacterium myrsinacearum</name>
    <dbReference type="NCBI Taxonomy" id="28101"/>
    <lineage>
        <taxon>Bacteria</taxon>
        <taxon>Pseudomonadati</taxon>
        <taxon>Pseudomonadota</taxon>
        <taxon>Alphaproteobacteria</taxon>
        <taxon>Hyphomicrobiales</taxon>
        <taxon>Phyllobacteriaceae</taxon>
        <taxon>Phyllobacterium</taxon>
    </lineage>
</organism>